<keyword evidence="2" id="KW-0808">Transferase</keyword>
<sequence length="187" mass="22203">MAKKRRNKIMKIILDKWNSQRLMMSNLKEEEISLVQDLYETSRYMNQWDGQEYNPEHIKNCFFEGHLPPDGKVENYRIQTIRNNKDQKIIGILSVYHGYPAIECIYLEFLYIDKSIQKQGFGQEVINQFTELTTELGYKEIRINVSIKNWLAIKFWIQSGFNNVCGIYGDSEYSEHTYANLELIKIL</sequence>
<dbReference type="EC" id="2.3.-.-" evidence="2"/>
<keyword evidence="2" id="KW-0012">Acyltransferase</keyword>
<name>A0ABW4UTT5_9BACL</name>
<organism evidence="2 3">
    <name type="scientific">Paenibacillus nicotianae</name>
    <dbReference type="NCBI Taxonomy" id="1526551"/>
    <lineage>
        <taxon>Bacteria</taxon>
        <taxon>Bacillati</taxon>
        <taxon>Bacillota</taxon>
        <taxon>Bacilli</taxon>
        <taxon>Bacillales</taxon>
        <taxon>Paenibacillaceae</taxon>
        <taxon>Paenibacillus</taxon>
    </lineage>
</organism>
<evidence type="ECO:0000313" key="3">
    <source>
        <dbReference type="Proteomes" id="UP001597403"/>
    </source>
</evidence>
<gene>
    <name evidence="2" type="ORF">ACFSGI_10605</name>
</gene>
<dbReference type="Proteomes" id="UP001597403">
    <property type="component" value="Unassembled WGS sequence"/>
</dbReference>
<dbReference type="SUPFAM" id="SSF55729">
    <property type="entry name" value="Acyl-CoA N-acyltransferases (Nat)"/>
    <property type="match status" value="1"/>
</dbReference>
<dbReference type="InterPro" id="IPR016181">
    <property type="entry name" value="Acyl_CoA_acyltransferase"/>
</dbReference>
<reference evidence="3" key="1">
    <citation type="journal article" date="2019" name="Int. J. Syst. Evol. Microbiol.">
        <title>The Global Catalogue of Microorganisms (GCM) 10K type strain sequencing project: providing services to taxonomists for standard genome sequencing and annotation.</title>
        <authorList>
            <consortium name="The Broad Institute Genomics Platform"/>
            <consortium name="The Broad Institute Genome Sequencing Center for Infectious Disease"/>
            <person name="Wu L."/>
            <person name="Ma J."/>
        </authorList>
    </citation>
    <scope>NUCLEOTIDE SEQUENCE [LARGE SCALE GENOMIC DNA]</scope>
    <source>
        <strain evidence="3">CGMCC 1.15067</strain>
    </source>
</reference>
<protein>
    <submittedName>
        <fullName evidence="2">GNAT family N-acetyltransferase</fullName>
        <ecNumber evidence="2">2.3.-.-</ecNumber>
    </submittedName>
</protein>
<proteinExistence type="predicted"/>
<dbReference type="InterPro" id="IPR000182">
    <property type="entry name" value="GNAT_dom"/>
</dbReference>
<evidence type="ECO:0000259" key="1">
    <source>
        <dbReference type="PROSITE" id="PS51186"/>
    </source>
</evidence>
<evidence type="ECO:0000313" key="2">
    <source>
        <dbReference type="EMBL" id="MFD1990411.1"/>
    </source>
</evidence>
<keyword evidence="3" id="KW-1185">Reference proteome</keyword>
<comment type="caution">
    <text evidence="2">The sequence shown here is derived from an EMBL/GenBank/DDBJ whole genome shotgun (WGS) entry which is preliminary data.</text>
</comment>
<dbReference type="EMBL" id="JBHUGF010000010">
    <property type="protein sequence ID" value="MFD1990411.1"/>
    <property type="molecule type" value="Genomic_DNA"/>
</dbReference>
<dbReference type="Pfam" id="PF00583">
    <property type="entry name" value="Acetyltransf_1"/>
    <property type="match status" value="1"/>
</dbReference>
<dbReference type="CDD" id="cd04301">
    <property type="entry name" value="NAT_SF"/>
    <property type="match status" value="1"/>
</dbReference>
<accession>A0ABW4UTT5</accession>
<dbReference type="Gene3D" id="3.40.630.30">
    <property type="match status" value="1"/>
</dbReference>
<dbReference type="GO" id="GO:0016746">
    <property type="term" value="F:acyltransferase activity"/>
    <property type="evidence" value="ECO:0007669"/>
    <property type="project" value="UniProtKB-KW"/>
</dbReference>
<dbReference type="PROSITE" id="PS51186">
    <property type="entry name" value="GNAT"/>
    <property type="match status" value="1"/>
</dbReference>
<feature type="domain" description="N-acetyltransferase" evidence="1">
    <location>
        <begin position="25"/>
        <end position="184"/>
    </location>
</feature>